<protein>
    <recommendedName>
        <fullName evidence="4">Peptidase inhibitor family I36</fullName>
    </recommendedName>
</protein>
<evidence type="ECO:0000313" key="2">
    <source>
        <dbReference type="EMBL" id="MBQ0854671.1"/>
    </source>
</evidence>
<accession>A0A940Y2Y0</accession>
<keyword evidence="1" id="KW-0732">Signal</keyword>
<feature type="signal peptide" evidence="1">
    <location>
        <begin position="1"/>
        <end position="29"/>
    </location>
</feature>
<gene>
    <name evidence="2" type="ORF">J8N05_41655</name>
</gene>
<sequence>MKLRSALFTGIAAVSLFSAALTTSIPAAAADHSLAAPEANVGPTDLSQCNGTGFSCLWKDYNYTSWDGSVQYFGPKQPGTCARVNLAYSFSLWNRSGITQRFWSGSDCTGQNYLVASGGKIPASPFSIGSVGGI</sequence>
<dbReference type="AlphaFoldDB" id="A0A940Y2Y0"/>
<dbReference type="EMBL" id="JAGPYQ010000002">
    <property type="protein sequence ID" value="MBQ0854671.1"/>
    <property type="molecule type" value="Genomic_DNA"/>
</dbReference>
<comment type="caution">
    <text evidence="2">The sequence shown here is derived from an EMBL/GenBank/DDBJ whole genome shotgun (WGS) entry which is preliminary data.</text>
</comment>
<reference evidence="2 3" key="1">
    <citation type="submission" date="2021-04" db="EMBL/GenBank/DDBJ databases">
        <authorList>
            <person name="Tang X."/>
            <person name="Zhou X."/>
            <person name="Chen X."/>
            <person name="Cernava T."/>
            <person name="Zhang C."/>
        </authorList>
    </citation>
    <scope>NUCLEOTIDE SEQUENCE [LARGE SCALE GENOMIC DNA]</scope>
    <source>
        <strain evidence="2 3">BH-SS-21</strain>
    </source>
</reference>
<dbReference type="Proteomes" id="UP000677413">
    <property type="component" value="Unassembled WGS sequence"/>
</dbReference>
<dbReference type="RefSeq" id="WP_210892490.1">
    <property type="nucleotide sequence ID" value="NZ_JAGPYQ010000002.1"/>
</dbReference>
<proteinExistence type="predicted"/>
<feature type="chain" id="PRO_5036867477" description="Peptidase inhibitor family I36" evidence="1">
    <location>
        <begin position="30"/>
        <end position="134"/>
    </location>
</feature>
<evidence type="ECO:0008006" key="4">
    <source>
        <dbReference type="Google" id="ProtNLM"/>
    </source>
</evidence>
<name>A0A940Y2Y0_9ACTN</name>
<evidence type="ECO:0000256" key="1">
    <source>
        <dbReference type="SAM" id="SignalP"/>
    </source>
</evidence>
<keyword evidence="3" id="KW-1185">Reference proteome</keyword>
<evidence type="ECO:0000313" key="3">
    <source>
        <dbReference type="Proteomes" id="UP000677413"/>
    </source>
</evidence>
<organism evidence="2 3">
    <name type="scientific">Streptomyces liliiviolaceus</name>
    <dbReference type="NCBI Taxonomy" id="2823109"/>
    <lineage>
        <taxon>Bacteria</taxon>
        <taxon>Bacillati</taxon>
        <taxon>Actinomycetota</taxon>
        <taxon>Actinomycetes</taxon>
        <taxon>Kitasatosporales</taxon>
        <taxon>Streptomycetaceae</taxon>
        <taxon>Streptomyces</taxon>
    </lineage>
</organism>